<dbReference type="EMBL" id="BAAAMU010000003">
    <property type="protein sequence ID" value="GAA1614115.1"/>
    <property type="molecule type" value="Genomic_DNA"/>
</dbReference>
<proteinExistence type="predicted"/>
<evidence type="ECO:0000313" key="2">
    <source>
        <dbReference type="EMBL" id="GAA1614115.1"/>
    </source>
</evidence>
<name>A0ABP4QLK0_9ACTN</name>
<dbReference type="Gene3D" id="3.30.450.30">
    <property type="entry name" value="Dynein light chain 2a, cytoplasmic"/>
    <property type="match status" value="1"/>
</dbReference>
<comment type="caution">
    <text evidence="2">The sequence shown here is derived from an EMBL/GenBank/DDBJ whole genome shotgun (WGS) entry which is preliminary data.</text>
</comment>
<dbReference type="Proteomes" id="UP001500064">
    <property type="component" value="Unassembled WGS sequence"/>
</dbReference>
<evidence type="ECO:0000313" key="3">
    <source>
        <dbReference type="Proteomes" id="UP001500064"/>
    </source>
</evidence>
<accession>A0ABP4QLK0</accession>
<organism evidence="2 3">
    <name type="scientific">Nonomuraea maheshkhaliensis</name>
    <dbReference type="NCBI Taxonomy" id="419590"/>
    <lineage>
        <taxon>Bacteria</taxon>
        <taxon>Bacillati</taxon>
        <taxon>Actinomycetota</taxon>
        <taxon>Actinomycetes</taxon>
        <taxon>Streptosporangiales</taxon>
        <taxon>Streptosporangiaceae</taxon>
        <taxon>Nonomuraea</taxon>
    </lineage>
</organism>
<evidence type="ECO:0000259" key="1">
    <source>
        <dbReference type="SMART" id="SM00960"/>
    </source>
</evidence>
<protein>
    <submittedName>
        <fullName evidence="2">Roadblock/LC7 domain-containing protein</fullName>
    </submittedName>
</protein>
<dbReference type="InterPro" id="IPR053141">
    <property type="entry name" value="Mycobact_SerProt_Inhib_Rv3364c"/>
</dbReference>
<dbReference type="InterPro" id="IPR004942">
    <property type="entry name" value="Roadblock/LAMTOR2_dom"/>
</dbReference>
<dbReference type="SUPFAM" id="SSF103196">
    <property type="entry name" value="Roadblock/LC7 domain"/>
    <property type="match status" value="1"/>
</dbReference>
<sequence length="131" mass="14066">MIDNRWMIEEVVETPGVAHVVVSTADGLAKIWSEATPRDEVDRLAAACSGLMSLCLQVGRAHGTGSCAVQEVMAKYEGGWLFVRVAGEGSRLAVVVNSNVDPRLVSQQMQTVIKRLGEQTFSTPARNPSAP</sequence>
<keyword evidence="3" id="KW-1185">Reference proteome</keyword>
<dbReference type="RefSeq" id="WP_346101462.1">
    <property type="nucleotide sequence ID" value="NZ_BAAAMU010000003.1"/>
</dbReference>
<dbReference type="PANTHER" id="PTHR36222">
    <property type="entry name" value="SERINE PROTEASE INHIBITOR RV3364C"/>
    <property type="match status" value="1"/>
</dbReference>
<dbReference type="PANTHER" id="PTHR36222:SF1">
    <property type="entry name" value="SERINE PROTEASE INHIBITOR RV3364C"/>
    <property type="match status" value="1"/>
</dbReference>
<dbReference type="SMART" id="SM00960">
    <property type="entry name" value="Robl_LC7"/>
    <property type="match status" value="1"/>
</dbReference>
<reference evidence="3" key="1">
    <citation type="journal article" date="2019" name="Int. J. Syst. Evol. Microbiol.">
        <title>The Global Catalogue of Microorganisms (GCM) 10K type strain sequencing project: providing services to taxonomists for standard genome sequencing and annotation.</title>
        <authorList>
            <consortium name="The Broad Institute Genomics Platform"/>
            <consortium name="The Broad Institute Genome Sequencing Center for Infectious Disease"/>
            <person name="Wu L."/>
            <person name="Ma J."/>
        </authorList>
    </citation>
    <scope>NUCLEOTIDE SEQUENCE [LARGE SCALE GENOMIC DNA]</scope>
    <source>
        <strain evidence="3">JCM 13929</strain>
    </source>
</reference>
<dbReference type="Pfam" id="PF03259">
    <property type="entry name" value="Robl_LC7"/>
    <property type="match status" value="1"/>
</dbReference>
<gene>
    <name evidence="2" type="ORF">GCM10009733_007850</name>
</gene>
<feature type="domain" description="Roadblock/LAMTOR2" evidence="1">
    <location>
        <begin position="5"/>
        <end position="96"/>
    </location>
</feature>